<dbReference type="Proteomes" id="UP000682733">
    <property type="component" value="Unassembled WGS sequence"/>
</dbReference>
<sequence>YIIGEAAVKILKAQEIRNNTVLATTTTEEVLAILDSDVKNYMILRKNVVLHDP</sequence>
<reference evidence="1" key="1">
    <citation type="submission" date="2021-02" db="EMBL/GenBank/DDBJ databases">
        <authorList>
            <person name="Nowell W R."/>
        </authorList>
    </citation>
    <scope>NUCLEOTIDE SEQUENCE</scope>
</reference>
<accession>A0A8S2WZQ5</accession>
<name>A0A8S2WZQ5_9BILA</name>
<comment type="caution">
    <text evidence="1">The sequence shown here is derived from an EMBL/GenBank/DDBJ whole genome shotgun (WGS) entry which is preliminary data.</text>
</comment>
<feature type="non-terminal residue" evidence="1">
    <location>
        <position position="53"/>
    </location>
</feature>
<evidence type="ECO:0000313" key="1">
    <source>
        <dbReference type="EMBL" id="CAF4467409.1"/>
    </source>
</evidence>
<dbReference type="EMBL" id="CAJOBA010086900">
    <property type="protein sequence ID" value="CAF4467409.1"/>
    <property type="molecule type" value="Genomic_DNA"/>
</dbReference>
<evidence type="ECO:0000313" key="2">
    <source>
        <dbReference type="Proteomes" id="UP000682733"/>
    </source>
</evidence>
<gene>
    <name evidence="1" type="ORF">TMI583_LOCUS46531</name>
</gene>
<protein>
    <submittedName>
        <fullName evidence="1">Uncharacterized protein</fullName>
    </submittedName>
</protein>
<feature type="non-terminal residue" evidence="1">
    <location>
        <position position="1"/>
    </location>
</feature>
<proteinExistence type="predicted"/>
<dbReference type="AlphaFoldDB" id="A0A8S2WZQ5"/>
<organism evidence="1 2">
    <name type="scientific">Didymodactylos carnosus</name>
    <dbReference type="NCBI Taxonomy" id="1234261"/>
    <lineage>
        <taxon>Eukaryota</taxon>
        <taxon>Metazoa</taxon>
        <taxon>Spiralia</taxon>
        <taxon>Gnathifera</taxon>
        <taxon>Rotifera</taxon>
        <taxon>Eurotatoria</taxon>
        <taxon>Bdelloidea</taxon>
        <taxon>Philodinida</taxon>
        <taxon>Philodinidae</taxon>
        <taxon>Didymodactylos</taxon>
    </lineage>
</organism>